<evidence type="ECO:0000256" key="4">
    <source>
        <dbReference type="ARBA" id="ARBA00022741"/>
    </source>
</evidence>
<dbReference type="GO" id="GO:0005524">
    <property type="term" value="F:ATP binding"/>
    <property type="evidence" value="ECO:0007669"/>
    <property type="project" value="UniProtKB-KW"/>
</dbReference>
<organism evidence="9">
    <name type="scientific">candidate division WOR-3 bacterium</name>
    <dbReference type="NCBI Taxonomy" id="2052148"/>
    <lineage>
        <taxon>Bacteria</taxon>
        <taxon>Bacteria division WOR-3</taxon>
    </lineage>
</organism>
<dbReference type="InterPro" id="IPR013229">
    <property type="entry name" value="PEGA"/>
</dbReference>
<dbReference type="Gene3D" id="1.10.510.10">
    <property type="entry name" value="Transferase(Phosphotransferase) domain 1"/>
    <property type="match status" value="1"/>
</dbReference>
<dbReference type="Pfam" id="PF00069">
    <property type="entry name" value="Pkinase"/>
    <property type="match status" value="1"/>
</dbReference>
<feature type="transmembrane region" description="Helical" evidence="7">
    <location>
        <begin position="369"/>
        <end position="388"/>
    </location>
</feature>
<dbReference type="EMBL" id="DTHJ01000116">
    <property type="protein sequence ID" value="HHS63054.1"/>
    <property type="molecule type" value="Genomic_DNA"/>
</dbReference>
<keyword evidence="7" id="KW-0812">Transmembrane</keyword>
<dbReference type="PROSITE" id="PS50011">
    <property type="entry name" value="PROTEIN_KINASE_DOM"/>
    <property type="match status" value="1"/>
</dbReference>
<dbReference type="GO" id="GO:0004674">
    <property type="term" value="F:protein serine/threonine kinase activity"/>
    <property type="evidence" value="ECO:0007669"/>
    <property type="project" value="UniProtKB-KW"/>
</dbReference>
<keyword evidence="6" id="KW-0067">ATP-binding</keyword>
<dbReference type="Gene3D" id="3.30.200.20">
    <property type="entry name" value="Phosphorylase Kinase, domain 1"/>
    <property type="match status" value="1"/>
</dbReference>
<dbReference type="PROSITE" id="PS00108">
    <property type="entry name" value="PROTEIN_KINASE_ST"/>
    <property type="match status" value="1"/>
</dbReference>
<dbReference type="InterPro" id="IPR008271">
    <property type="entry name" value="Ser/Thr_kinase_AS"/>
</dbReference>
<evidence type="ECO:0000259" key="8">
    <source>
        <dbReference type="PROSITE" id="PS50011"/>
    </source>
</evidence>
<dbReference type="CDD" id="cd14014">
    <property type="entry name" value="STKc_PknB_like"/>
    <property type="match status" value="1"/>
</dbReference>
<protein>
    <recommendedName>
        <fullName evidence="1">non-specific serine/threonine protein kinase</fullName>
        <ecNumber evidence="1">2.7.11.1</ecNumber>
    </recommendedName>
</protein>
<evidence type="ECO:0000256" key="2">
    <source>
        <dbReference type="ARBA" id="ARBA00022527"/>
    </source>
</evidence>
<dbReference type="InterPro" id="IPR011009">
    <property type="entry name" value="Kinase-like_dom_sf"/>
</dbReference>
<keyword evidence="7" id="KW-0472">Membrane</keyword>
<evidence type="ECO:0000256" key="3">
    <source>
        <dbReference type="ARBA" id="ARBA00022679"/>
    </source>
</evidence>
<dbReference type="AlphaFoldDB" id="A0A7C6AG00"/>
<sequence>MINRRIRNFEIKELIATGGMAAIYKANQVTLDRIVAVKVLHGHPSQDKDFIIRFEREAKAAANLQHENIVNIIDFGQEEEVYFIAMEYVDGKSLKDILNQVKFIPQEIALGIVLEIGKGLGYAHQKGIVHRDIKPANILIGYDGIVKIADFGLAQAQDLTTITVTGAIVGTPAYMSPEQAAGKKVDNRSDIFSLGVVFYEMLTGVKPFKGENYSSVIHEILTINPIKAFEANPLIAKELSTVIERMLEKDPDKRYQNIEEVSEDIIIQMKRTRTEINRKDIGDFISKPEEKLKNLMEKRKERHFERGIYFMNSGYEKIDDAIAEFEKVLLLDPNDARAKNYLETLKTKRAKIPSQKKIKEKKPAKKSPIFIGMLAGLIAIAIIIYFILNSFFRVMSSKELTGMAVVNTVPPGAEIFFDNDSTGMITPATLKGLTIGEHQLELKKNGYKPFVQKIEIKGNDTLKLDITLLTEIAKEDTANIIKPPVPKKQSPPIQGMGYLKVKVEPWARIYIDGKYVETTPIARSLPVSSGVHSVRLENPNYKVWQRNLRFNPGDTLNLNVRLELLEGALKLIVRPWADVYIDGKFYETTPIAQPIKLSAGEHRLKLINPLYKPYEEVIVIKPSQVLKKDVELEKK</sequence>
<comment type="caution">
    <text evidence="9">The sequence shown here is derived from an EMBL/GenBank/DDBJ whole genome shotgun (WGS) entry which is preliminary data.</text>
</comment>
<keyword evidence="4" id="KW-0547">Nucleotide-binding</keyword>
<dbReference type="SUPFAM" id="SSF56112">
    <property type="entry name" value="Protein kinase-like (PK-like)"/>
    <property type="match status" value="1"/>
</dbReference>
<dbReference type="PANTHER" id="PTHR43289">
    <property type="entry name" value="MITOGEN-ACTIVATED PROTEIN KINASE KINASE KINASE 20-RELATED"/>
    <property type="match status" value="1"/>
</dbReference>
<dbReference type="InterPro" id="IPR011990">
    <property type="entry name" value="TPR-like_helical_dom_sf"/>
</dbReference>
<dbReference type="SMART" id="SM00220">
    <property type="entry name" value="S_TKc"/>
    <property type="match status" value="1"/>
</dbReference>
<proteinExistence type="predicted"/>
<evidence type="ECO:0000313" key="9">
    <source>
        <dbReference type="EMBL" id="HHS63054.1"/>
    </source>
</evidence>
<reference evidence="9" key="1">
    <citation type="journal article" date="2020" name="mSystems">
        <title>Genome- and Community-Level Interaction Insights into Carbon Utilization and Element Cycling Functions of Hydrothermarchaeota in Hydrothermal Sediment.</title>
        <authorList>
            <person name="Zhou Z."/>
            <person name="Liu Y."/>
            <person name="Xu W."/>
            <person name="Pan J."/>
            <person name="Luo Z.H."/>
            <person name="Li M."/>
        </authorList>
    </citation>
    <scope>NUCLEOTIDE SEQUENCE [LARGE SCALE GENOMIC DNA]</scope>
    <source>
        <strain evidence="9">SpSt-783</strain>
    </source>
</reference>
<evidence type="ECO:0000256" key="6">
    <source>
        <dbReference type="ARBA" id="ARBA00022840"/>
    </source>
</evidence>
<dbReference type="PANTHER" id="PTHR43289:SF34">
    <property type="entry name" value="SERINE_THREONINE-PROTEIN KINASE YBDM-RELATED"/>
    <property type="match status" value="1"/>
</dbReference>
<keyword evidence="2" id="KW-0723">Serine/threonine-protein kinase</keyword>
<accession>A0A7C6AG00</accession>
<evidence type="ECO:0000256" key="7">
    <source>
        <dbReference type="SAM" id="Phobius"/>
    </source>
</evidence>
<keyword evidence="5" id="KW-0418">Kinase</keyword>
<evidence type="ECO:0000256" key="5">
    <source>
        <dbReference type="ARBA" id="ARBA00022777"/>
    </source>
</evidence>
<name>A0A7C6AG00_UNCW3</name>
<dbReference type="InterPro" id="IPR000719">
    <property type="entry name" value="Prot_kinase_dom"/>
</dbReference>
<dbReference type="EC" id="2.7.11.1" evidence="1"/>
<feature type="domain" description="Protein kinase" evidence="8">
    <location>
        <begin position="9"/>
        <end position="266"/>
    </location>
</feature>
<dbReference type="Pfam" id="PF08308">
    <property type="entry name" value="PEGA"/>
    <property type="match status" value="3"/>
</dbReference>
<keyword evidence="3" id="KW-0808">Transferase</keyword>
<evidence type="ECO:0000256" key="1">
    <source>
        <dbReference type="ARBA" id="ARBA00012513"/>
    </source>
</evidence>
<dbReference type="Gene3D" id="1.25.40.10">
    <property type="entry name" value="Tetratricopeptide repeat domain"/>
    <property type="match status" value="1"/>
</dbReference>
<keyword evidence="7" id="KW-1133">Transmembrane helix</keyword>
<dbReference type="FunFam" id="1.10.510.10:FF:000021">
    <property type="entry name" value="Serine/threonine protein kinase"/>
    <property type="match status" value="1"/>
</dbReference>
<gene>
    <name evidence="9" type="ORF">ENV70_05525</name>
</gene>